<dbReference type="EMBL" id="CAUYUJ010018171">
    <property type="protein sequence ID" value="CAK0881269.1"/>
    <property type="molecule type" value="Genomic_DNA"/>
</dbReference>
<evidence type="ECO:0000313" key="3">
    <source>
        <dbReference type="Proteomes" id="UP001189429"/>
    </source>
</evidence>
<dbReference type="Proteomes" id="UP001189429">
    <property type="component" value="Unassembled WGS sequence"/>
</dbReference>
<accession>A0ABN9W583</accession>
<organism evidence="2 3">
    <name type="scientific">Prorocentrum cordatum</name>
    <dbReference type="NCBI Taxonomy" id="2364126"/>
    <lineage>
        <taxon>Eukaryota</taxon>
        <taxon>Sar</taxon>
        <taxon>Alveolata</taxon>
        <taxon>Dinophyceae</taxon>
        <taxon>Prorocentrales</taxon>
        <taxon>Prorocentraceae</taxon>
        <taxon>Prorocentrum</taxon>
    </lineage>
</organism>
<feature type="compositionally biased region" description="Low complexity" evidence="1">
    <location>
        <begin position="123"/>
        <end position="139"/>
    </location>
</feature>
<keyword evidence="3" id="KW-1185">Reference proteome</keyword>
<protein>
    <submittedName>
        <fullName evidence="2">Uncharacterized protein</fullName>
    </submittedName>
</protein>
<feature type="compositionally biased region" description="Basic and acidic residues" evidence="1">
    <location>
        <begin position="200"/>
        <end position="222"/>
    </location>
</feature>
<sequence>MASLARDRLPAVGEQLRRSRPALAWAEVASPTAAPRPRQPSTPRGNPCAAARALRRDVPGRPSAGGDALPRSDALGPLGIRRPVGLKLPTVTGIDEPRPGSGTSGQRVAEAFTAPELPRMEPAASTATGGQTSGTESTSDLSGRSLSPGEAGARLRRTSATAREEERPPSRRRSAQPTSATSTAASPVGPGACRGPPGLDESHRVPRCVHAREPARPPRPRGEAPSGARPGCAGRSASARVSRLPRSSGA</sequence>
<proteinExistence type="predicted"/>
<feature type="compositionally biased region" description="Low complexity" evidence="1">
    <location>
        <begin position="175"/>
        <end position="187"/>
    </location>
</feature>
<evidence type="ECO:0000313" key="2">
    <source>
        <dbReference type="EMBL" id="CAK0881269.1"/>
    </source>
</evidence>
<reference evidence="2" key="1">
    <citation type="submission" date="2023-10" db="EMBL/GenBank/DDBJ databases">
        <authorList>
            <person name="Chen Y."/>
            <person name="Shah S."/>
            <person name="Dougan E. K."/>
            <person name="Thang M."/>
            <person name="Chan C."/>
        </authorList>
    </citation>
    <scope>NUCLEOTIDE SEQUENCE [LARGE SCALE GENOMIC DNA]</scope>
</reference>
<comment type="caution">
    <text evidence="2">The sequence shown here is derived from an EMBL/GenBank/DDBJ whole genome shotgun (WGS) entry which is preliminary data.</text>
</comment>
<evidence type="ECO:0000256" key="1">
    <source>
        <dbReference type="SAM" id="MobiDB-lite"/>
    </source>
</evidence>
<feature type="region of interest" description="Disordered" evidence="1">
    <location>
        <begin position="1"/>
        <end position="250"/>
    </location>
</feature>
<gene>
    <name evidence="2" type="ORF">PCOR1329_LOCUS64182</name>
</gene>
<name>A0ABN9W583_9DINO</name>